<comment type="subcellular location">
    <subcellularLocation>
        <location evidence="2">Cytoplasm</location>
    </subcellularLocation>
</comment>
<dbReference type="GO" id="GO:0022627">
    <property type="term" value="C:cytosolic small ribosomal subunit"/>
    <property type="evidence" value="ECO:0007669"/>
    <property type="project" value="TreeGrafter"/>
</dbReference>
<feature type="domain" description="Sigma 54 modulation/S30EA ribosomal protein C-terminal" evidence="3">
    <location>
        <begin position="124"/>
        <end position="176"/>
    </location>
</feature>
<dbReference type="AlphaFoldDB" id="U4KKE2"/>
<dbReference type="GO" id="GO:0043024">
    <property type="term" value="F:ribosomal small subunit binding"/>
    <property type="evidence" value="ECO:0007669"/>
    <property type="project" value="TreeGrafter"/>
</dbReference>
<comment type="similarity">
    <text evidence="2">Belongs to the HPF/YfiA ribosome-associated protein family. Long HPF subfamily.</text>
</comment>
<comment type="subunit">
    <text evidence="2">Interacts with 100S ribosomes.</text>
</comment>
<reference evidence="4 5" key="1">
    <citation type="journal article" date="2013" name="J. Mol. Microbiol. Biotechnol.">
        <title>Analysis of the Complete Genomes of Acholeplasma brassicae , A. palmae and A. laidlawii and Their Comparison to the Obligate Parasites from ' Candidatus Phytoplasma'.</title>
        <authorList>
            <person name="Kube M."/>
            <person name="Siewert C."/>
            <person name="Migdoll A.M."/>
            <person name="Duduk B."/>
            <person name="Holz S."/>
            <person name="Rabus R."/>
            <person name="Seemuller E."/>
            <person name="Mitrovic J."/>
            <person name="Muller I."/>
            <person name="Buttner C."/>
            <person name="Reinhardt R."/>
        </authorList>
    </citation>
    <scope>NUCLEOTIDE SEQUENCE [LARGE SCALE GENOMIC DNA]</scope>
    <source>
        <strain evidence="4 5">J233</strain>
    </source>
</reference>
<accession>U4KKE2</accession>
<gene>
    <name evidence="2" type="primary">hpf</name>
    <name evidence="4" type="ORF">BN85404410</name>
</gene>
<dbReference type="Gene3D" id="3.30.160.100">
    <property type="entry name" value="Ribosome hibernation promotion factor-like"/>
    <property type="match status" value="1"/>
</dbReference>
<dbReference type="Pfam" id="PF16321">
    <property type="entry name" value="Ribosom_S30AE_C"/>
    <property type="match status" value="1"/>
</dbReference>
<evidence type="ECO:0000256" key="2">
    <source>
        <dbReference type="HAMAP-Rule" id="MF_00839"/>
    </source>
</evidence>
<comment type="function">
    <text evidence="2">Required for dimerization of active 70S ribosomes into 100S ribosomes in stationary phase; 100S ribosomes are translationally inactive and sometimes present during exponential growth.</text>
</comment>
<dbReference type="RefSeq" id="WP_026657025.1">
    <property type="nucleotide sequence ID" value="NC_022538.1"/>
</dbReference>
<dbReference type="PANTHER" id="PTHR33231:SF1">
    <property type="entry name" value="30S RIBOSOMAL PROTEIN"/>
    <property type="match status" value="1"/>
</dbReference>
<dbReference type="InterPro" id="IPR034694">
    <property type="entry name" value="HPF_long/plastid"/>
</dbReference>
<dbReference type="NCBIfam" id="TIGR00741">
    <property type="entry name" value="yfiA"/>
    <property type="match status" value="1"/>
</dbReference>
<dbReference type="Gene3D" id="3.30.505.50">
    <property type="entry name" value="Sigma 54 modulation/S30EA ribosomal protein, C-terminal domain"/>
    <property type="match status" value="1"/>
</dbReference>
<dbReference type="InterPro" id="IPR038416">
    <property type="entry name" value="Ribosom_S30AE_C_sf"/>
</dbReference>
<dbReference type="Proteomes" id="UP000032740">
    <property type="component" value="Chromosome"/>
</dbReference>
<keyword evidence="5" id="KW-1185">Reference proteome</keyword>
<dbReference type="KEGG" id="apal:BN85404410"/>
<dbReference type="SUPFAM" id="SSF69754">
    <property type="entry name" value="Ribosome binding protein Y (YfiA homologue)"/>
    <property type="match status" value="1"/>
</dbReference>
<organism evidence="4 5">
    <name type="scientific">Alteracholeplasma palmae (strain ATCC 49389 / J233)</name>
    <name type="common">Acholeplasma palmae</name>
    <dbReference type="NCBI Taxonomy" id="1318466"/>
    <lineage>
        <taxon>Bacteria</taxon>
        <taxon>Bacillati</taxon>
        <taxon>Mycoplasmatota</taxon>
        <taxon>Mollicutes</taxon>
        <taxon>Acholeplasmatales</taxon>
        <taxon>Acholeplasmataceae</taxon>
        <taxon>Acholeplasma</taxon>
    </lineage>
</organism>
<keyword evidence="1 2" id="KW-0810">Translation regulation</keyword>
<name>U4KKE2_ALTPJ</name>
<sequence length="181" mass="20686">MKYEVTGKNGFVPTPAIKDYAEKRLQKVVDFFGNDVITVARVTCKVYKDHHKIEVTIPAPNIILRAEVSDKDMYTAIDRSVDALLAQIRKHKTKLQNHFEKEGIKQAFNQELDVESLEKEILATQLVKNKQVELVPMTSEEAILAMEVSGHSFYVYQDKDTHKVNVVYAREDGDYAVIETK</sequence>
<dbReference type="InterPro" id="IPR036567">
    <property type="entry name" value="RHF-like"/>
</dbReference>
<dbReference type="InterPro" id="IPR050574">
    <property type="entry name" value="HPF/YfiA_ribosome-assoc"/>
</dbReference>
<dbReference type="CDD" id="cd00552">
    <property type="entry name" value="RaiA"/>
    <property type="match status" value="1"/>
</dbReference>
<dbReference type="OrthoDB" id="9794975at2"/>
<dbReference type="Pfam" id="PF02482">
    <property type="entry name" value="Ribosomal_S30AE"/>
    <property type="match status" value="1"/>
</dbReference>
<proteinExistence type="inferred from homology"/>
<dbReference type="InterPro" id="IPR032528">
    <property type="entry name" value="Ribosom_S30AE_C"/>
</dbReference>
<evidence type="ECO:0000259" key="3">
    <source>
        <dbReference type="Pfam" id="PF16321"/>
    </source>
</evidence>
<evidence type="ECO:0000313" key="4">
    <source>
        <dbReference type="EMBL" id="CCV64018.1"/>
    </source>
</evidence>
<dbReference type="HOGENOM" id="CLU_071472_0_3_14"/>
<dbReference type="PANTHER" id="PTHR33231">
    <property type="entry name" value="30S RIBOSOMAL PROTEIN"/>
    <property type="match status" value="1"/>
</dbReference>
<dbReference type="InterPro" id="IPR003489">
    <property type="entry name" value="RHF/RaiA"/>
</dbReference>
<dbReference type="GO" id="GO:0045900">
    <property type="term" value="P:negative regulation of translational elongation"/>
    <property type="evidence" value="ECO:0007669"/>
    <property type="project" value="TreeGrafter"/>
</dbReference>
<dbReference type="HAMAP" id="MF_00839">
    <property type="entry name" value="HPF"/>
    <property type="match status" value="1"/>
</dbReference>
<evidence type="ECO:0000256" key="1">
    <source>
        <dbReference type="ARBA" id="ARBA00022845"/>
    </source>
</evidence>
<dbReference type="STRING" id="1318466.BN85404410"/>
<keyword evidence="2" id="KW-0963">Cytoplasm</keyword>
<protein>
    <recommendedName>
        <fullName evidence="2">Ribosome hibernation promoting factor</fullName>
        <shortName evidence="2">HPF</shortName>
    </recommendedName>
</protein>
<dbReference type="EMBL" id="FO681347">
    <property type="protein sequence ID" value="CCV64018.1"/>
    <property type="molecule type" value="Genomic_DNA"/>
</dbReference>
<evidence type="ECO:0000313" key="5">
    <source>
        <dbReference type="Proteomes" id="UP000032740"/>
    </source>
</evidence>